<evidence type="ECO:0000313" key="3">
    <source>
        <dbReference type="Proteomes" id="UP000663828"/>
    </source>
</evidence>
<evidence type="ECO:0000313" key="2">
    <source>
        <dbReference type="EMBL" id="CAF1621889.1"/>
    </source>
</evidence>
<dbReference type="Gene3D" id="1.10.486.10">
    <property type="entry name" value="PCRA, domain 4"/>
    <property type="match status" value="1"/>
</dbReference>
<dbReference type="AlphaFoldDB" id="A0A816CH58"/>
<feature type="region of interest" description="Disordered" evidence="1">
    <location>
        <begin position="427"/>
        <end position="446"/>
    </location>
</feature>
<accession>A0A816CH58</accession>
<dbReference type="EMBL" id="CAJNOR010007706">
    <property type="protein sequence ID" value="CAF1621889.1"/>
    <property type="molecule type" value="Genomic_DNA"/>
</dbReference>
<gene>
    <name evidence="2" type="ORF">XAT740_LOCUS50358</name>
</gene>
<sequence>MQIRLVIGNIDTTDSIVIEDKSFSAWIIDYYFTQIDSTEKNVIGFDDMVDISGKLAKPSYSMVELCQKKLKKIESDCVLEDYRKYLNHCELNDIIDIFLQCQFESAEKAILLSIDSFRNEIDQLLFEYLVKNSSVTCDIYDEKSKTFLNETKENLIKLIKESKTFHQQTNPQNVLKHTICSYLSLAMNTRNEHALIHCLRASPKIGLDQSMIKKLINLPCSEHVTLYESLHAFHLENCDASAEPIRPLKEFFDLIKQVHNKCVNAEAERTLSQVLNSIGKYLDVQDNRLLTDIFEEFSQCFQTMLSLVKSPLSSSQSASSTARCFRRSIIYLCAKQALVQTKSTMNVPGEISSPRHIGKRLIRESRALPTIYETDEKINTKRQPLQMLDVNSFPHTDERELPCENSIVWKFVSDGDKENLPMLTRKRRMNSTKAEQSNKKQKKIDI</sequence>
<name>A0A816CH58_ADIRI</name>
<reference evidence="2" key="1">
    <citation type="submission" date="2021-02" db="EMBL/GenBank/DDBJ databases">
        <authorList>
            <person name="Nowell W R."/>
        </authorList>
    </citation>
    <scope>NUCLEOTIDE SEQUENCE</scope>
</reference>
<comment type="caution">
    <text evidence="2">The sequence shown here is derived from an EMBL/GenBank/DDBJ whole genome shotgun (WGS) entry which is preliminary data.</text>
</comment>
<dbReference type="Proteomes" id="UP000663828">
    <property type="component" value="Unassembled WGS sequence"/>
</dbReference>
<proteinExistence type="predicted"/>
<organism evidence="2 3">
    <name type="scientific">Adineta ricciae</name>
    <name type="common">Rotifer</name>
    <dbReference type="NCBI Taxonomy" id="249248"/>
    <lineage>
        <taxon>Eukaryota</taxon>
        <taxon>Metazoa</taxon>
        <taxon>Spiralia</taxon>
        <taxon>Gnathifera</taxon>
        <taxon>Rotifera</taxon>
        <taxon>Eurotatoria</taxon>
        <taxon>Bdelloidea</taxon>
        <taxon>Adinetida</taxon>
        <taxon>Adinetidae</taxon>
        <taxon>Adineta</taxon>
    </lineage>
</organism>
<keyword evidence="3" id="KW-1185">Reference proteome</keyword>
<protein>
    <submittedName>
        <fullName evidence="2">Uncharacterized protein</fullName>
    </submittedName>
</protein>
<evidence type="ECO:0000256" key="1">
    <source>
        <dbReference type="SAM" id="MobiDB-lite"/>
    </source>
</evidence>